<organism evidence="1 2">
    <name type="scientific">Sphingomonas corticis</name>
    <dbReference type="NCBI Taxonomy" id="2722791"/>
    <lineage>
        <taxon>Bacteria</taxon>
        <taxon>Pseudomonadati</taxon>
        <taxon>Pseudomonadota</taxon>
        <taxon>Alphaproteobacteria</taxon>
        <taxon>Sphingomonadales</taxon>
        <taxon>Sphingomonadaceae</taxon>
        <taxon>Sphingomonas</taxon>
    </lineage>
</organism>
<dbReference type="Proteomes" id="UP000732399">
    <property type="component" value="Unassembled WGS sequence"/>
</dbReference>
<sequence length="95" mass="11141">MKHFTPAQEAQLFCSPAHRTAWNNRMTVRGRVATPLLMAARHTRNGTRGESTFGHRASIDLDRLLARWRREDKREGRMSAVEYNDRRYRLGFDPL</sequence>
<evidence type="ECO:0000313" key="1">
    <source>
        <dbReference type="EMBL" id="NJR80425.1"/>
    </source>
</evidence>
<keyword evidence="2" id="KW-1185">Reference proteome</keyword>
<dbReference type="EMBL" id="JAAVJH010000018">
    <property type="protein sequence ID" value="NJR80425.1"/>
    <property type="molecule type" value="Genomic_DNA"/>
</dbReference>
<name>A0ABX1CVW0_9SPHN</name>
<proteinExistence type="predicted"/>
<comment type="caution">
    <text evidence="1">The sequence shown here is derived from an EMBL/GenBank/DDBJ whole genome shotgun (WGS) entry which is preliminary data.</text>
</comment>
<evidence type="ECO:0000313" key="2">
    <source>
        <dbReference type="Proteomes" id="UP000732399"/>
    </source>
</evidence>
<gene>
    <name evidence="1" type="ORF">HBH26_17750</name>
</gene>
<reference evidence="1 2" key="1">
    <citation type="submission" date="2020-03" db="EMBL/GenBank/DDBJ databases">
        <authorList>
            <person name="Wang L."/>
            <person name="He N."/>
            <person name="Li Y."/>
            <person name="Fang Y."/>
            <person name="Zhang F."/>
        </authorList>
    </citation>
    <scope>NUCLEOTIDE SEQUENCE [LARGE SCALE GENOMIC DNA]</scope>
    <source>
        <strain evidence="1 2">36D10-4-7</strain>
    </source>
</reference>
<protein>
    <submittedName>
        <fullName evidence="1">Uncharacterized protein</fullName>
    </submittedName>
</protein>
<accession>A0ABX1CVW0</accession>